<dbReference type="SUPFAM" id="SSF143503">
    <property type="entry name" value="PUG domain-like"/>
    <property type="match status" value="1"/>
</dbReference>
<dbReference type="InterPro" id="IPR036339">
    <property type="entry name" value="PUB-like_dom_sf"/>
</dbReference>
<feature type="domain" description="PUB" evidence="1">
    <location>
        <begin position="26"/>
        <end position="87"/>
    </location>
</feature>
<keyword evidence="3" id="KW-1185">Reference proteome</keyword>
<protein>
    <recommendedName>
        <fullName evidence="1">PUB domain-containing protein</fullName>
    </recommendedName>
</protein>
<dbReference type="AlphaFoldDB" id="A0AB34JAY1"/>
<dbReference type="Pfam" id="PF09409">
    <property type="entry name" value="PUB"/>
    <property type="match status" value="1"/>
</dbReference>
<comment type="caution">
    <text evidence="2">The sequence shown here is derived from an EMBL/GenBank/DDBJ whole genome shotgun (WGS) entry which is preliminary data.</text>
</comment>
<dbReference type="CDD" id="cd09212">
    <property type="entry name" value="PUB"/>
    <property type="match status" value="1"/>
</dbReference>
<dbReference type="Gene3D" id="1.20.58.2190">
    <property type="match status" value="1"/>
</dbReference>
<organism evidence="2 3">
    <name type="scientific">Prymnesium parvum</name>
    <name type="common">Toxic golden alga</name>
    <dbReference type="NCBI Taxonomy" id="97485"/>
    <lineage>
        <taxon>Eukaryota</taxon>
        <taxon>Haptista</taxon>
        <taxon>Haptophyta</taxon>
        <taxon>Prymnesiophyceae</taxon>
        <taxon>Prymnesiales</taxon>
        <taxon>Prymnesiaceae</taxon>
        <taxon>Prymnesium</taxon>
    </lineage>
</organism>
<proteinExistence type="predicted"/>
<evidence type="ECO:0000313" key="2">
    <source>
        <dbReference type="EMBL" id="KAL1515761.1"/>
    </source>
</evidence>
<evidence type="ECO:0000259" key="1">
    <source>
        <dbReference type="Pfam" id="PF09409"/>
    </source>
</evidence>
<sequence>MASTMNPLKIEVGISMLAETRDWEFAAAHALLKKILGNVLANPAEPKFRTLRTSNAKLAPLFATRGVKALLRGAGFAEEADFLSLDAAAPTDGVHLALSQLEAHAVARAERAEAAKVQEASERKAMAEEGQEKRKLMRTQIEEDAAARKEPGWTAKAAGVKGGKAITSCADIGAQGGGG</sequence>
<dbReference type="Proteomes" id="UP001515480">
    <property type="component" value="Unassembled WGS sequence"/>
</dbReference>
<evidence type="ECO:0000313" key="3">
    <source>
        <dbReference type="Proteomes" id="UP001515480"/>
    </source>
</evidence>
<name>A0AB34JAY1_PRYPA</name>
<reference evidence="2 3" key="1">
    <citation type="journal article" date="2024" name="Science">
        <title>Giant polyketide synthase enzymes in the biosynthesis of giant marine polyether toxins.</title>
        <authorList>
            <person name="Fallon T.R."/>
            <person name="Shende V.V."/>
            <person name="Wierzbicki I.H."/>
            <person name="Pendleton A.L."/>
            <person name="Watervoot N.F."/>
            <person name="Auber R.P."/>
            <person name="Gonzalez D.J."/>
            <person name="Wisecaver J.H."/>
            <person name="Moore B.S."/>
        </authorList>
    </citation>
    <scope>NUCLEOTIDE SEQUENCE [LARGE SCALE GENOMIC DNA]</scope>
    <source>
        <strain evidence="2 3">12B1</strain>
    </source>
</reference>
<gene>
    <name evidence="2" type="ORF">AB1Y20_002377</name>
</gene>
<dbReference type="InterPro" id="IPR018997">
    <property type="entry name" value="PUB_domain"/>
</dbReference>
<dbReference type="EMBL" id="JBGBPQ010000011">
    <property type="protein sequence ID" value="KAL1515761.1"/>
    <property type="molecule type" value="Genomic_DNA"/>
</dbReference>
<accession>A0AB34JAY1</accession>